<gene>
    <name evidence="9" type="primary">KATNAL2</name>
    <name evidence="9" type="ORF">Bhyg_14962</name>
</gene>
<evidence type="ECO:0000256" key="7">
    <source>
        <dbReference type="ARBA" id="ARBA00023235"/>
    </source>
</evidence>
<evidence type="ECO:0000256" key="1">
    <source>
        <dbReference type="ARBA" id="ARBA00004186"/>
    </source>
</evidence>
<protein>
    <submittedName>
        <fullName evidence="9">Katanin p60 ATPase-containing subunit A-like 2</fullName>
    </submittedName>
</protein>
<dbReference type="EMBL" id="WJQU01000004">
    <property type="protein sequence ID" value="KAJ6636373.1"/>
    <property type="molecule type" value="Genomic_DNA"/>
</dbReference>
<keyword evidence="3" id="KW-0493">Microtubule</keyword>
<dbReference type="PROSITE" id="PS50896">
    <property type="entry name" value="LISH"/>
    <property type="match status" value="1"/>
</dbReference>
<keyword evidence="4" id="KW-0547">Nucleotide-binding</keyword>
<accession>A0A9Q0RXZ9</accession>
<dbReference type="OrthoDB" id="191529at2759"/>
<feature type="domain" description="AAA+ ATPase" evidence="8">
    <location>
        <begin position="211"/>
        <end position="331"/>
    </location>
</feature>
<dbReference type="SUPFAM" id="SSF52540">
    <property type="entry name" value="P-loop containing nucleoside triphosphate hydrolases"/>
    <property type="match status" value="1"/>
</dbReference>
<evidence type="ECO:0000313" key="10">
    <source>
        <dbReference type="Proteomes" id="UP001151699"/>
    </source>
</evidence>
<evidence type="ECO:0000256" key="5">
    <source>
        <dbReference type="ARBA" id="ARBA00022840"/>
    </source>
</evidence>
<evidence type="ECO:0000256" key="4">
    <source>
        <dbReference type="ARBA" id="ARBA00022741"/>
    </source>
</evidence>
<dbReference type="GO" id="GO:0005819">
    <property type="term" value="C:spindle"/>
    <property type="evidence" value="ECO:0007669"/>
    <property type="project" value="UniProtKB-SubCell"/>
</dbReference>
<keyword evidence="6" id="KW-0206">Cytoskeleton</keyword>
<dbReference type="Gene3D" id="3.40.50.300">
    <property type="entry name" value="P-loop containing nucleotide triphosphate hydrolases"/>
    <property type="match status" value="1"/>
</dbReference>
<dbReference type="GO" id="GO:0016853">
    <property type="term" value="F:isomerase activity"/>
    <property type="evidence" value="ECO:0007669"/>
    <property type="project" value="UniProtKB-KW"/>
</dbReference>
<dbReference type="InterPro" id="IPR027417">
    <property type="entry name" value="P-loop_NTPase"/>
</dbReference>
<evidence type="ECO:0000256" key="2">
    <source>
        <dbReference type="ARBA" id="ARBA00022490"/>
    </source>
</evidence>
<dbReference type="GO" id="GO:0005874">
    <property type="term" value="C:microtubule"/>
    <property type="evidence" value="ECO:0007669"/>
    <property type="project" value="UniProtKB-KW"/>
</dbReference>
<dbReference type="InterPro" id="IPR050304">
    <property type="entry name" value="MT-severing_AAA_ATPase"/>
</dbReference>
<keyword evidence="7" id="KW-0413">Isomerase</keyword>
<evidence type="ECO:0000259" key="8">
    <source>
        <dbReference type="SMART" id="SM00382"/>
    </source>
</evidence>
<keyword evidence="2" id="KW-0963">Cytoplasm</keyword>
<evidence type="ECO:0000313" key="9">
    <source>
        <dbReference type="EMBL" id="KAJ6636373.1"/>
    </source>
</evidence>
<keyword evidence="10" id="KW-1185">Reference proteome</keyword>
<dbReference type="PANTHER" id="PTHR23074">
    <property type="entry name" value="AAA DOMAIN-CONTAINING"/>
    <property type="match status" value="1"/>
</dbReference>
<dbReference type="AlphaFoldDB" id="A0A9Q0RXZ9"/>
<comment type="subcellular location">
    <subcellularLocation>
        <location evidence="1">Cytoplasm</location>
        <location evidence="1">Cytoskeleton</location>
        <location evidence="1">Spindle</location>
    </subcellularLocation>
</comment>
<evidence type="ECO:0000256" key="6">
    <source>
        <dbReference type="ARBA" id="ARBA00023212"/>
    </source>
</evidence>
<dbReference type="Gene3D" id="1.10.8.60">
    <property type="match status" value="1"/>
</dbReference>
<dbReference type="SMART" id="SM00382">
    <property type="entry name" value="AAA"/>
    <property type="match status" value="1"/>
</dbReference>
<sequence>MEEERRSLIERKRNILLLISQYLKDNGLFVTNAALEREALCSMKDFQLCDNIDLDSIYLEYLSYFNLKFGKSPKIVKKCDNIQLNAMKKSDSKCLDRQNSSGPKKTENIKSKVEEVNLNASLVVVSINGDKLNELKDTELRLVRRRLSDCDLYIDPEWRQMAETISRDMFRTDSSIKWNEIVGHSHARKILTESTILPLQFPELFACVGSGWKCTLLHGPPGTGKSALAKALFSETNGKFNFFNVSSSTIISKWRGESEKYIRVLFDVAKFYAPSIVLFEEIDGLTSCRDLYEHESAKRFKNEFLAQIDGLDIDPAFLRRFEQKLLIGLPNGDERKQLIQHFLPSSQNWSTESNTKLSHLSKGLTGDEIRIACKEATMQKIRQAIAMRDERSGTNPHLHLQQIVEADLQKIFELMKPTSNQLLQKHVQWSSQFK</sequence>
<reference evidence="9" key="1">
    <citation type="submission" date="2022-07" db="EMBL/GenBank/DDBJ databases">
        <authorList>
            <person name="Trinca V."/>
            <person name="Uliana J.V.C."/>
            <person name="Torres T.T."/>
            <person name="Ward R.J."/>
            <person name="Monesi N."/>
        </authorList>
    </citation>
    <scope>NUCLEOTIDE SEQUENCE</scope>
    <source>
        <strain evidence="9">HSMRA1968</strain>
        <tissue evidence="9">Whole embryos</tissue>
    </source>
</reference>
<dbReference type="Pfam" id="PF00004">
    <property type="entry name" value="AAA"/>
    <property type="match status" value="1"/>
</dbReference>
<keyword evidence="5" id="KW-0067">ATP-binding</keyword>
<dbReference type="PANTHER" id="PTHR23074:SF78">
    <property type="entry name" value="KATANIN P60 ATPASE-CONTAINING SUBUNIT A-LIKE 2"/>
    <property type="match status" value="1"/>
</dbReference>
<dbReference type="InterPro" id="IPR006594">
    <property type="entry name" value="LisH"/>
</dbReference>
<dbReference type="InterPro" id="IPR003593">
    <property type="entry name" value="AAA+_ATPase"/>
</dbReference>
<comment type="caution">
    <text evidence="9">The sequence shown here is derived from an EMBL/GenBank/DDBJ whole genome shotgun (WGS) entry which is preliminary data.</text>
</comment>
<proteinExistence type="predicted"/>
<dbReference type="InterPro" id="IPR003959">
    <property type="entry name" value="ATPase_AAA_core"/>
</dbReference>
<dbReference type="GO" id="GO:0016887">
    <property type="term" value="F:ATP hydrolysis activity"/>
    <property type="evidence" value="ECO:0007669"/>
    <property type="project" value="InterPro"/>
</dbReference>
<dbReference type="Proteomes" id="UP001151699">
    <property type="component" value="Chromosome C"/>
</dbReference>
<organism evidence="9 10">
    <name type="scientific">Pseudolycoriella hygida</name>
    <dbReference type="NCBI Taxonomy" id="35572"/>
    <lineage>
        <taxon>Eukaryota</taxon>
        <taxon>Metazoa</taxon>
        <taxon>Ecdysozoa</taxon>
        <taxon>Arthropoda</taxon>
        <taxon>Hexapoda</taxon>
        <taxon>Insecta</taxon>
        <taxon>Pterygota</taxon>
        <taxon>Neoptera</taxon>
        <taxon>Endopterygota</taxon>
        <taxon>Diptera</taxon>
        <taxon>Nematocera</taxon>
        <taxon>Sciaroidea</taxon>
        <taxon>Sciaridae</taxon>
        <taxon>Pseudolycoriella</taxon>
    </lineage>
</organism>
<evidence type="ECO:0000256" key="3">
    <source>
        <dbReference type="ARBA" id="ARBA00022701"/>
    </source>
</evidence>
<dbReference type="GO" id="GO:0005524">
    <property type="term" value="F:ATP binding"/>
    <property type="evidence" value="ECO:0007669"/>
    <property type="project" value="UniProtKB-KW"/>
</dbReference>
<name>A0A9Q0RXZ9_9DIPT</name>